<evidence type="ECO:0000256" key="4">
    <source>
        <dbReference type="ARBA" id="ARBA00022452"/>
    </source>
</evidence>
<evidence type="ECO:0000313" key="15">
    <source>
        <dbReference type="Proteomes" id="UP000746535"/>
    </source>
</evidence>
<dbReference type="InterPro" id="IPR010105">
    <property type="entry name" value="TonB_sidphr_rcpt"/>
</dbReference>
<reference evidence="14 15" key="1">
    <citation type="submission" date="2020-03" db="EMBL/GenBank/DDBJ databases">
        <authorList>
            <person name="Wang L."/>
            <person name="He N."/>
            <person name="Li Y."/>
            <person name="Fang Y."/>
            <person name="Zhang F."/>
        </authorList>
    </citation>
    <scope>NUCLEOTIDE SEQUENCE [LARGE SCALE GENOMIC DNA]</scope>
    <source>
        <strain evidence="15">hsmgli-8</strain>
    </source>
</reference>
<dbReference type="PANTHER" id="PTHR32552:SF82">
    <property type="entry name" value="FCUA PROTEIN"/>
    <property type="match status" value="1"/>
</dbReference>
<evidence type="ECO:0000259" key="12">
    <source>
        <dbReference type="Pfam" id="PF00593"/>
    </source>
</evidence>
<dbReference type="SUPFAM" id="SSF56935">
    <property type="entry name" value="Porins"/>
    <property type="match status" value="1"/>
</dbReference>
<gene>
    <name evidence="14" type="ORF">HBH25_14060</name>
</gene>
<evidence type="ECO:0000256" key="5">
    <source>
        <dbReference type="ARBA" id="ARBA00022692"/>
    </source>
</evidence>
<dbReference type="PROSITE" id="PS52016">
    <property type="entry name" value="TONB_DEPENDENT_REC_3"/>
    <property type="match status" value="1"/>
</dbReference>
<evidence type="ECO:0000256" key="9">
    <source>
        <dbReference type="ARBA" id="ARBA00023237"/>
    </source>
</evidence>
<dbReference type="InterPro" id="IPR039426">
    <property type="entry name" value="TonB-dep_rcpt-like"/>
</dbReference>
<accession>A0ABX0YG31</accession>
<dbReference type="PANTHER" id="PTHR32552">
    <property type="entry name" value="FERRICHROME IRON RECEPTOR-RELATED"/>
    <property type="match status" value="1"/>
</dbReference>
<evidence type="ECO:0000256" key="7">
    <source>
        <dbReference type="ARBA" id="ARBA00023136"/>
    </source>
</evidence>
<dbReference type="InterPro" id="IPR012910">
    <property type="entry name" value="Plug_dom"/>
</dbReference>
<feature type="domain" description="TonB-dependent receptor-like beta-barrel" evidence="12">
    <location>
        <begin position="222"/>
        <end position="655"/>
    </location>
</feature>
<dbReference type="Gene3D" id="2.40.170.20">
    <property type="entry name" value="TonB-dependent receptor, beta-barrel domain"/>
    <property type="match status" value="1"/>
</dbReference>
<keyword evidence="9 10" id="KW-0998">Cell outer membrane</keyword>
<dbReference type="EMBL" id="JAAVJI010000008">
    <property type="protein sequence ID" value="NJP01971.1"/>
    <property type="molecule type" value="Genomic_DNA"/>
</dbReference>
<evidence type="ECO:0000256" key="11">
    <source>
        <dbReference type="RuleBase" id="RU003357"/>
    </source>
</evidence>
<dbReference type="InterPro" id="IPR036942">
    <property type="entry name" value="Beta-barrel_TonB_sf"/>
</dbReference>
<evidence type="ECO:0000256" key="6">
    <source>
        <dbReference type="ARBA" id="ARBA00023077"/>
    </source>
</evidence>
<keyword evidence="8 14" id="KW-0675">Receptor</keyword>
<sequence length="696" mass="75554">MALCITHAYAEQPQEIELAPVQVNGQPLSPAEIDHVAARYKSAVLGPLGERDVQDTPYALNVVPRDLIDSQQFKSVKDVYRLIPSVQGGGTRPQTRGLQGSVVQNSRLDGLNIVSTTDYPAEQFDSLQVLNGLAGSLYGPANPAGTFNFISRRPTDSTRNRLTLGVGTGLTWLKSADLSGPFDPAGRVKYRLNLLDEQGQGYNPGSRLHRQLVSLATDVQLGDSTVLETNFTQYNYLAKGQPGTFALAAGQAYPRALNPTRSHLGQTYAGNDNVTQTGSLHLKHDFDGNWKLDVGWLRQMADRESTGVTNTLIDGVGDYRSTVSTTTASRFTINSYLANLNGSLFTGPVRHDLTVGVSGFDWNNYNPVNGSKQDLGLASLNHPTRFGEPDYPDFTDRYRSAVSRQGALTLGDTLTFSPQWSLMLTASESRLSARNYGKTGQRTSTSDDSGLSTAASLMYKPVDDLTLYLTYADSLQQGDTAPTGTGNANTVLSPYRSRMWEAGGKWALAGMNLSLAAFQIKRSYAYTEGTHYGVNGEQRNRGIEFMVDGKATENTRLYGGVTWLDPRLLDTGAAATENTQVVGLAKYTASLLAEYQVPQLPGVALNTTARYVGRRASDNNNDHWVSGYRTFDIGASYTTRLMQRATVYRLNVSNLGNERYWTNIVPGGLNGYSGSGTASANLGAPRMVQASIQVDI</sequence>
<dbReference type="InterPro" id="IPR000531">
    <property type="entry name" value="Beta-barrel_TonB"/>
</dbReference>
<dbReference type="Pfam" id="PF07715">
    <property type="entry name" value="Plug"/>
    <property type="match status" value="1"/>
</dbReference>
<comment type="caution">
    <text evidence="14">The sequence shown here is derived from an EMBL/GenBank/DDBJ whole genome shotgun (WGS) entry which is preliminary data.</text>
</comment>
<evidence type="ECO:0000256" key="2">
    <source>
        <dbReference type="ARBA" id="ARBA00009810"/>
    </source>
</evidence>
<dbReference type="Gene3D" id="2.170.130.10">
    <property type="entry name" value="TonB-dependent receptor, plug domain"/>
    <property type="match status" value="1"/>
</dbReference>
<keyword evidence="3 10" id="KW-0813">Transport</keyword>
<keyword evidence="6 11" id="KW-0798">TonB box</keyword>
<keyword evidence="4 10" id="KW-1134">Transmembrane beta strand</keyword>
<dbReference type="NCBIfam" id="TIGR01783">
    <property type="entry name" value="TonB-siderophor"/>
    <property type="match status" value="1"/>
</dbReference>
<evidence type="ECO:0000256" key="8">
    <source>
        <dbReference type="ARBA" id="ARBA00023170"/>
    </source>
</evidence>
<dbReference type="Proteomes" id="UP000746535">
    <property type="component" value="Unassembled WGS sequence"/>
</dbReference>
<keyword evidence="5 10" id="KW-0812">Transmembrane</keyword>
<organism evidence="14 15">
    <name type="scientific">Pseudomonas quercus</name>
    <dbReference type="NCBI Taxonomy" id="2722792"/>
    <lineage>
        <taxon>Bacteria</taxon>
        <taxon>Pseudomonadati</taxon>
        <taxon>Pseudomonadota</taxon>
        <taxon>Gammaproteobacteria</taxon>
        <taxon>Pseudomonadales</taxon>
        <taxon>Pseudomonadaceae</taxon>
        <taxon>Pseudomonas</taxon>
    </lineage>
</organism>
<evidence type="ECO:0000256" key="3">
    <source>
        <dbReference type="ARBA" id="ARBA00022448"/>
    </source>
</evidence>
<keyword evidence="15" id="KW-1185">Reference proteome</keyword>
<evidence type="ECO:0000256" key="1">
    <source>
        <dbReference type="ARBA" id="ARBA00004571"/>
    </source>
</evidence>
<name>A0ABX0YG31_9PSED</name>
<dbReference type="Pfam" id="PF00593">
    <property type="entry name" value="TonB_dep_Rec_b-barrel"/>
    <property type="match status" value="1"/>
</dbReference>
<dbReference type="CDD" id="cd01347">
    <property type="entry name" value="ligand_gated_channel"/>
    <property type="match status" value="1"/>
</dbReference>
<keyword evidence="7 10" id="KW-0472">Membrane</keyword>
<evidence type="ECO:0000259" key="13">
    <source>
        <dbReference type="Pfam" id="PF07715"/>
    </source>
</evidence>
<comment type="subcellular location">
    <subcellularLocation>
        <location evidence="1 10">Cell outer membrane</location>
        <topology evidence="1 10">Multi-pass membrane protein</topology>
    </subcellularLocation>
</comment>
<evidence type="ECO:0000256" key="10">
    <source>
        <dbReference type="PROSITE-ProRule" id="PRU01360"/>
    </source>
</evidence>
<evidence type="ECO:0000313" key="14">
    <source>
        <dbReference type="EMBL" id="NJP01971.1"/>
    </source>
</evidence>
<protein>
    <submittedName>
        <fullName evidence="14">TonB-dependent siderophore receptor</fullName>
    </submittedName>
</protein>
<comment type="similarity">
    <text evidence="2 10 11">Belongs to the TonB-dependent receptor family.</text>
</comment>
<feature type="domain" description="TonB-dependent receptor plug" evidence="13">
    <location>
        <begin position="53"/>
        <end position="146"/>
    </location>
</feature>
<proteinExistence type="inferred from homology"/>
<dbReference type="InterPro" id="IPR037066">
    <property type="entry name" value="Plug_dom_sf"/>
</dbReference>